<organism evidence="3 4">
    <name type="scientific">Tritrichomonas musculus</name>
    <dbReference type="NCBI Taxonomy" id="1915356"/>
    <lineage>
        <taxon>Eukaryota</taxon>
        <taxon>Metamonada</taxon>
        <taxon>Parabasalia</taxon>
        <taxon>Tritrichomonadida</taxon>
        <taxon>Tritrichomonadidae</taxon>
        <taxon>Tritrichomonas</taxon>
    </lineage>
</organism>
<proteinExistence type="predicted"/>
<keyword evidence="1" id="KW-0472">Membrane</keyword>
<keyword evidence="1" id="KW-0812">Transmembrane</keyword>
<accession>A0ABR2HMX4</accession>
<evidence type="ECO:0000313" key="2">
    <source>
        <dbReference type="EMBL" id="KAK8834433.1"/>
    </source>
</evidence>
<feature type="transmembrane region" description="Helical" evidence="1">
    <location>
        <begin position="126"/>
        <end position="145"/>
    </location>
</feature>
<dbReference type="Proteomes" id="UP001470230">
    <property type="component" value="Unassembled WGS sequence"/>
</dbReference>
<keyword evidence="4" id="KW-1185">Reference proteome</keyword>
<reference evidence="3 4" key="1">
    <citation type="submission" date="2024-04" db="EMBL/GenBank/DDBJ databases">
        <title>Tritrichomonas musculus Genome.</title>
        <authorList>
            <person name="Alves-Ferreira E."/>
            <person name="Grigg M."/>
            <person name="Lorenzi H."/>
            <person name="Galac M."/>
        </authorList>
    </citation>
    <scope>NUCLEOTIDE SEQUENCE [LARGE SCALE GENOMIC DNA]</scope>
    <source>
        <strain evidence="3 4">EAF2021</strain>
    </source>
</reference>
<keyword evidence="1" id="KW-1133">Transmembrane helix</keyword>
<evidence type="ECO:0000256" key="1">
    <source>
        <dbReference type="SAM" id="Phobius"/>
    </source>
</evidence>
<gene>
    <name evidence="3" type="ORF">M9Y10_018150</name>
    <name evidence="2" type="ORF">M9Y10_030610</name>
</gene>
<evidence type="ECO:0000313" key="3">
    <source>
        <dbReference type="EMBL" id="KAK8850039.1"/>
    </source>
</evidence>
<feature type="transmembrane region" description="Helical" evidence="1">
    <location>
        <begin position="166"/>
        <end position="188"/>
    </location>
</feature>
<protein>
    <submittedName>
        <fullName evidence="3">Uncharacterized protein</fullName>
    </submittedName>
</protein>
<dbReference type="EMBL" id="JAPFFF010000024">
    <property type="protein sequence ID" value="KAK8850039.1"/>
    <property type="molecule type" value="Genomic_DNA"/>
</dbReference>
<name>A0ABR2HMX4_9EUKA</name>
<comment type="caution">
    <text evidence="3">The sequence shown here is derived from an EMBL/GenBank/DDBJ whole genome shotgun (WGS) entry which is preliminary data.</text>
</comment>
<dbReference type="EMBL" id="JAPFFF010000409">
    <property type="protein sequence ID" value="KAK8834433.1"/>
    <property type="molecule type" value="Genomic_DNA"/>
</dbReference>
<sequence>MDFSIFIKKISDVQAYIQNEKLLRELKYSVHTSEFHENEYQINKILRRLKKYWLGQFLLKMERKYHDVPSKFRFSDQNYSEFFLAKEILGWKDLKDAQQECLKKLDTDSFKQFCLNLKQTEKNNDFISFISLSIAPSIYNFFISAKNFMYLELIFEITDNRVKKKFVKTLFLIPGFINFVSTSFHPIFLPFENKDKFDFGDEKTFVESLLISWIDNMNLCPKLIRKYFENSVKQDSSIDEILIFFERLFENPDIFQITHFYNSQLPAIFFNENNRILQYLQENKNVVKKFVLSFFEKIDPKDDQNQQKITYRKDLEEQEINDEFTDIFLPYTFDSYDVNFLIDLINKKFDISKLSTINDLFESEYKLYIFSMDNEYSVNTEIPEQKPPDSFKNCILKLLEFSEILPDFPDSYMKENDPNFIENYLVFRGPFDTFSKRKKYFLMMKSLADDPLKKLMKMDLDELTNFDLKRDENIFSTALHRSIILNIQKGSFPVQSGLFQLLEYNFLSQKFNSMTQQKDFKALLEKVNTIELINGPKKLKELYDLYFYYFHNNDSYSSVPEFLVKSSQTDFKYTRDSYFMLYETKELTFKLFLNERRDLQNLDISFVKMVSSRNVEKNAIYYKLKDFFVALNLEYYGKDDQNSKKLKNLNKKFNLHANNMIYAFEADTNPLQKIIDICRTLAEMQDFIIDVSGAELEMGDIFAIRDLIITIVKPKNFVTSLIFIFDYYFMICDVKNDLKSLFEQLYSIAYRNTNKVLNDSLYRHLLICRENLKIVLFGDDSDDSIKKKILSEIENINGQSEVTYYYLKNSKYYVCSIETPSIVEKSDSKDQIDLAILAFNDESEEVFGKINSAKKLVKSRFSSSKYFKEFTYIVCNQSFHDKMKDEFSDKIFDYSEKVLQQIIDDYQNSILPFK</sequence>
<evidence type="ECO:0000313" key="4">
    <source>
        <dbReference type="Proteomes" id="UP001470230"/>
    </source>
</evidence>